<feature type="region of interest" description="Disordered" evidence="1">
    <location>
        <begin position="44"/>
        <end position="68"/>
    </location>
</feature>
<dbReference type="GO" id="GO:0006357">
    <property type="term" value="P:regulation of transcription by RNA polymerase II"/>
    <property type="evidence" value="ECO:0007669"/>
    <property type="project" value="TreeGrafter"/>
</dbReference>
<feature type="region of interest" description="Disordered" evidence="1">
    <location>
        <begin position="188"/>
        <end position="221"/>
    </location>
</feature>
<dbReference type="EMBL" id="MU167473">
    <property type="protein sequence ID" value="KAG0140129.1"/>
    <property type="molecule type" value="Genomic_DNA"/>
</dbReference>
<gene>
    <name evidence="3" type="ORF">CROQUDRAFT_53734</name>
</gene>
<name>A0A9P6N634_9BASI</name>
<organism evidence="3 4">
    <name type="scientific">Cronartium quercuum f. sp. fusiforme G11</name>
    <dbReference type="NCBI Taxonomy" id="708437"/>
    <lineage>
        <taxon>Eukaryota</taxon>
        <taxon>Fungi</taxon>
        <taxon>Dikarya</taxon>
        <taxon>Basidiomycota</taxon>
        <taxon>Pucciniomycotina</taxon>
        <taxon>Pucciniomycetes</taxon>
        <taxon>Pucciniales</taxon>
        <taxon>Coleosporiaceae</taxon>
        <taxon>Cronartium</taxon>
    </lineage>
</organism>
<dbReference type="PROSITE" id="PS51505">
    <property type="entry name" value="SCA7"/>
    <property type="match status" value="1"/>
</dbReference>
<dbReference type="PANTHER" id="PTHR47805:SF1">
    <property type="entry name" value="SAGA-ASSOCIATED FACTOR 73"/>
    <property type="match status" value="1"/>
</dbReference>
<dbReference type="GO" id="GO:0000124">
    <property type="term" value="C:SAGA complex"/>
    <property type="evidence" value="ECO:0007669"/>
    <property type="project" value="InterPro"/>
</dbReference>
<feature type="region of interest" description="Disordered" evidence="1">
    <location>
        <begin position="407"/>
        <end position="430"/>
    </location>
</feature>
<feature type="compositionally biased region" description="Basic and acidic residues" evidence="1">
    <location>
        <begin position="193"/>
        <end position="212"/>
    </location>
</feature>
<feature type="region of interest" description="Disordered" evidence="1">
    <location>
        <begin position="131"/>
        <end position="155"/>
    </location>
</feature>
<feature type="compositionally biased region" description="Basic and acidic residues" evidence="1">
    <location>
        <begin position="329"/>
        <end position="338"/>
    </location>
</feature>
<feature type="region of interest" description="Disordered" evidence="1">
    <location>
        <begin position="275"/>
        <end position="393"/>
    </location>
</feature>
<dbReference type="InterPro" id="IPR013243">
    <property type="entry name" value="SCA7_dom"/>
</dbReference>
<dbReference type="PANTHER" id="PTHR47805">
    <property type="entry name" value="SAGA-ASSOCIATED FACTOR 73"/>
    <property type="match status" value="1"/>
</dbReference>
<dbReference type="AlphaFoldDB" id="A0A9P6N634"/>
<dbReference type="Pfam" id="PF08313">
    <property type="entry name" value="SCA7"/>
    <property type="match status" value="1"/>
</dbReference>
<feature type="domain" description="SCA7" evidence="2">
    <location>
        <begin position="218"/>
        <end position="285"/>
    </location>
</feature>
<protein>
    <recommendedName>
        <fullName evidence="2">SCA7 domain-containing protein</fullName>
    </recommendedName>
</protein>
<dbReference type="OrthoDB" id="21678at2759"/>
<evidence type="ECO:0000313" key="4">
    <source>
        <dbReference type="Proteomes" id="UP000886653"/>
    </source>
</evidence>
<dbReference type="Proteomes" id="UP000886653">
    <property type="component" value="Unassembled WGS sequence"/>
</dbReference>
<comment type="caution">
    <text evidence="3">The sequence shown here is derived from an EMBL/GenBank/DDBJ whole genome shotgun (WGS) entry which is preliminary data.</text>
</comment>
<dbReference type="InterPro" id="IPR037804">
    <property type="entry name" value="SGF73"/>
</dbReference>
<feature type="compositionally biased region" description="Gly residues" evidence="1">
    <location>
        <begin position="352"/>
        <end position="366"/>
    </location>
</feature>
<evidence type="ECO:0000259" key="2">
    <source>
        <dbReference type="PROSITE" id="PS51505"/>
    </source>
</evidence>
<reference evidence="3" key="1">
    <citation type="submission" date="2013-11" db="EMBL/GenBank/DDBJ databases">
        <title>Genome sequence of the fusiform rust pathogen reveals effectors for host alternation and coevolution with pine.</title>
        <authorList>
            <consortium name="DOE Joint Genome Institute"/>
            <person name="Smith K."/>
            <person name="Pendleton A."/>
            <person name="Kubisiak T."/>
            <person name="Anderson C."/>
            <person name="Salamov A."/>
            <person name="Aerts A."/>
            <person name="Riley R."/>
            <person name="Clum A."/>
            <person name="Lindquist E."/>
            <person name="Ence D."/>
            <person name="Campbell M."/>
            <person name="Kronenberg Z."/>
            <person name="Feau N."/>
            <person name="Dhillon B."/>
            <person name="Hamelin R."/>
            <person name="Burleigh J."/>
            <person name="Smith J."/>
            <person name="Yandell M."/>
            <person name="Nelson C."/>
            <person name="Grigoriev I."/>
            <person name="Davis J."/>
        </authorList>
    </citation>
    <scope>NUCLEOTIDE SEQUENCE</scope>
    <source>
        <strain evidence="3">G11</strain>
    </source>
</reference>
<dbReference type="GO" id="GO:1904802">
    <property type="term" value="P:RITS complex assembly"/>
    <property type="evidence" value="ECO:0007669"/>
    <property type="project" value="TreeGrafter"/>
</dbReference>
<keyword evidence="4" id="KW-1185">Reference proteome</keyword>
<proteinExistence type="predicted"/>
<feature type="compositionally biased region" description="Polar residues" evidence="1">
    <location>
        <begin position="312"/>
        <end position="326"/>
    </location>
</feature>
<evidence type="ECO:0000313" key="3">
    <source>
        <dbReference type="EMBL" id="KAG0140129.1"/>
    </source>
</evidence>
<accession>A0A9P6N634</accession>
<sequence>MALKLKPIAPALSEKLQSFESTLTTLANAPDRWKLLRALAKQQTAEAPARPSAPSPDDPGPVWTKGTETLFGAPDEQLRVIRCAECGILTREVNNRVCVTHKGFGKLHSRLTTPRVVLVHCTKRPSLLASVETASKKRASSEVSLESSQPPPKKKKAMIIDHTTTTPTPSTDLSTGISGLTQKQLKKALAQAERMEREKERKEKKQREEEARKAKKMGRVKGGPVNVNEQCGVLIPPNNIPCARSLTCKTHSMGAKRSVPGRSADYDWLLNEWQKKNNPNWGDRKVVTPRVGPGIEPGVSKKKKKEAAAGAQNSSGDTAIASSSGSRAGPKDKEKDVTKTGTKSHSSHNKAAGGGHGGTGGGGGAHGSSRKKDGHHRGEGGRSAGDKLSAASEAKLLGEVDEDFYFTPLPAKPKPANEAEELITEQESGSQSDLEIELILQGIVASHPGQPLATAGMGSAWVTPRWAKFGKLGIKEGFRDAFRG</sequence>
<evidence type="ECO:0000256" key="1">
    <source>
        <dbReference type="SAM" id="MobiDB-lite"/>
    </source>
</evidence>
<dbReference type="GO" id="GO:0031048">
    <property type="term" value="P:regulatory ncRNA-mediated heterochromatin formation"/>
    <property type="evidence" value="ECO:0007669"/>
    <property type="project" value="TreeGrafter"/>
</dbReference>
<dbReference type="Gene3D" id="6.10.140.1270">
    <property type="match status" value="1"/>
</dbReference>